<dbReference type="GO" id="GO:0008757">
    <property type="term" value="F:S-adenosylmethionine-dependent methyltransferase activity"/>
    <property type="evidence" value="ECO:0007669"/>
    <property type="project" value="UniProtKB-UniRule"/>
</dbReference>
<dbReference type="PANTHER" id="PTHR37524:SF2">
    <property type="entry name" value="RIBOSOMAL RNA METHYLTRANSFERASE FTSJ DOMAIN-CONTAINING PROTEIN"/>
    <property type="match status" value="1"/>
</dbReference>
<evidence type="ECO:0000259" key="9">
    <source>
        <dbReference type="Pfam" id="PF01728"/>
    </source>
</evidence>
<dbReference type="Pfam" id="PF21239">
    <property type="entry name" value="RLMM_N"/>
    <property type="match status" value="1"/>
</dbReference>
<comment type="subcellular location">
    <subcellularLocation>
        <location evidence="6">Cytoplasm</location>
    </subcellularLocation>
</comment>
<keyword evidence="13" id="KW-1185">Reference proteome</keyword>
<dbReference type="SUPFAM" id="SSF53335">
    <property type="entry name" value="S-adenosyl-L-methionine-dependent methyltransferases"/>
    <property type="match status" value="1"/>
</dbReference>
<feature type="domain" description="Ribosomal RNA methyltransferase FtsJ" evidence="9">
    <location>
        <begin position="186"/>
        <end position="280"/>
    </location>
</feature>
<feature type="binding site" evidence="6 8">
    <location>
        <position position="188"/>
    </location>
    <ligand>
        <name>S-adenosyl-L-methionine</name>
        <dbReference type="ChEBI" id="CHEBI:59789"/>
    </ligand>
</feature>
<feature type="binding site" evidence="6 8">
    <location>
        <position position="277"/>
    </location>
    <ligand>
        <name>S-adenosyl-L-methionine</name>
        <dbReference type="ChEBI" id="CHEBI:59789"/>
    </ligand>
</feature>
<comment type="caution">
    <text evidence="12">The sequence shown here is derived from an EMBL/GenBank/DDBJ whole genome shotgun (WGS) entry which is preliminary data.</text>
</comment>
<dbReference type="GO" id="GO:0032259">
    <property type="term" value="P:methylation"/>
    <property type="evidence" value="ECO:0007669"/>
    <property type="project" value="UniProtKB-KW"/>
</dbReference>
<comment type="similarity">
    <text evidence="6">Belongs to the class I-like SAM-binding methyltransferase superfamily. RNA methyltransferase RlmE family. RlmM subfamily.</text>
</comment>
<feature type="domain" description="Ribosomal RNA large subunit methyltransferase M THUMP-like" evidence="11">
    <location>
        <begin position="84"/>
        <end position="163"/>
    </location>
</feature>
<reference evidence="12 13" key="1">
    <citation type="journal article" date="2012" name="J. Bacteriol.">
        <title>Genome Sequence of Gallaecimonas xiamenensis Type Strain 3-C-1.</title>
        <authorList>
            <person name="Lai Q."/>
            <person name="Wang L."/>
            <person name="Wang W."/>
            <person name="Shao Z."/>
        </authorList>
    </citation>
    <scope>NUCLEOTIDE SEQUENCE [LARGE SCALE GENOMIC DNA]</scope>
    <source>
        <strain evidence="12 13">3-C-1</strain>
    </source>
</reference>
<dbReference type="Gene3D" id="3.30.2300.20">
    <property type="match status" value="1"/>
</dbReference>
<dbReference type="EMBL" id="AMRI01000020">
    <property type="protein sequence ID" value="EKE70599.1"/>
    <property type="molecule type" value="Genomic_DNA"/>
</dbReference>
<protein>
    <recommendedName>
        <fullName evidence="6">Ribosomal RNA large subunit methyltransferase M</fullName>
        <ecNumber evidence="6">2.1.1.186</ecNumber>
    </recommendedName>
    <alternativeName>
        <fullName evidence="6">23S rRNA (cytidine2498-2'-O)-methyltransferase</fullName>
    </alternativeName>
    <alternativeName>
        <fullName evidence="6">23S rRNA 2'-O-ribose methyltransferase RlmM</fullName>
    </alternativeName>
</protein>
<proteinExistence type="inferred from homology"/>
<evidence type="ECO:0000256" key="6">
    <source>
        <dbReference type="HAMAP-Rule" id="MF_01551"/>
    </source>
</evidence>
<dbReference type="Gene3D" id="3.30.70.2810">
    <property type="match status" value="1"/>
</dbReference>
<evidence type="ECO:0000256" key="5">
    <source>
        <dbReference type="ARBA" id="ARBA00022691"/>
    </source>
</evidence>
<evidence type="ECO:0000313" key="13">
    <source>
        <dbReference type="Proteomes" id="UP000006755"/>
    </source>
</evidence>
<sequence length="355" mass="40822">MKHLLLYCRPGFEGECAQEIEARAAEREVFGFARLKGNTGYVLFECYQESDSAKLLNQLPVSKLIFARQMLRVAPQVLDMSTEDRLNPLYMAAAEDLPECGRLWVETPDTNEGKELNRLCRSIATPMKAFFKKAGKLTAKENDDKPVLHVCFTGTDSAFIGYSQPKNHYPHLMGIMRLKFPKDAPSRSTLKLEEAFHYFLSKTQREKRMESGMNAVDLGAAPGGWTYQLVQKGMMVSAIDNGPMDQKLMDTGQVKHVRDDGFKWLPKKRNVHWLVCDMIESPKRVANLMCDWFIGDWCVEAIFNLKLPVKRRFHTVEECLEIIYERLDEAGVPYRLAAKHLYYDREEITVHLSRK</sequence>
<dbReference type="PATRIC" id="fig|745411.4.peg.2705"/>
<dbReference type="InterPro" id="IPR002877">
    <property type="entry name" value="RNA_MeTrfase_FtsJ_dom"/>
</dbReference>
<keyword evidence="1 6" id="KW-0963">Cytoplasm</keyword>
<dbReference type="EC" id="2.1.1.186" evidence="6"/>
<feature type="binding site" evidence="6 8">
    <location>
        <position position="260"/>
    </location>
    <ligand>
        <name>S-adenosyl-L-methionine</name>
        <dbReference type="ChEBI" id="CHEBI:59789"/>
    </ligand>
</feature>
<dbReference type="OrthoDB" id="154490at2"/>
<keyword evidence="5 6" id="KW-0949">S-adenosyl-L-methionine</keyword>
<feature type="binding site" evidence="6 8">
    <location>
        <position position="240"/>
    </location>
    <ligand>
        <name>S-adenosyl-L-methionine</name>
        <dbReference type="ChEBI" id="CHEBI:59789"/>
    </ligand>
</feature>
<evidence type="ECO:0000259" key="11">
    <source>
        <dbReference type="Pfam" id="PF21239"/>
    </source>
</evidence>
<dbReference type="STRING" id="745411.B3C1_13713"/>
<evidence type="ECO:0000256" key="7">
    <source>
        <dbReference type="PIRSR" id="PIRSR028774-1"/>
    </source>
</evidence>
<feature type="active site" description="Proton acceptor" evidence="6 7">
    <location>
        <position position="306"/>
    </location>
</feature>
<dbReference type="InterPro" id="IPR011224">
    <property type="entry name" value="rRNA_MeTrfase_M"/>
</dbReference>
<keyword evidence="3 6" id="KW-0489">Methyltransferase</keyword>
<dbReference type="RefSeq" id="WP_008485543.1">
    <property type="nucleotide sequence ID" value="NZ_AMRI01000020.1"/>
</dbReference>
<evidence type="ECO:0000256" key="4">
    <source>
        <dbReference type="ARBA" id="ARBA00022679"/>
    </source>
</evidence>
<comment type="function">
    <text evidence="6">Catalyzes the 2'-O-methylation at nucleotide C2498 in 23S rRNA.</text>
</comment>
<evidence type="ECO:0000256" key="2">
    <source>
        <dbReference type="ARBA" id="ARBA00022552"/>
    </source>
</evidence>
<dbReference type="eggNOG" id="COG2933">
    <property type="taxonomic scope" value="Bacteria"/>
</dbReference>
<comment type="catalytic activity">
    <reaction evidence="6">
        <text>cytidine(2498) in 23S rRNA + S-adenosyl-L-methionine = 2'-O-methylcytidine(2498) in 23S rRNA + S-adenosyl-L-homocysteine + H(+)</text>
        <dbReference type="Rhea" id="RHEA:42788"/>
        <dbReference type="Rhea" id="RHEA-COMP:10244"/>
        <dbReference type="Rhea" id="RHEA-COMP:10245"/>
        <dbReference type="ChEBI" id="CHEBI:15378"/>
        <dbReference type="ChEBI" id="CHEBI:57856"/>
        <dbReference type="ChEBI" id="CHEBI:59789"/>
        <dbReference type="ChEBI" id="CHEBI:74495"/>
        <dbReference type="ChEBI" id="CHEBI:82748"/>
        <dbReference type="EC" id="2.1.1.186"/>
    </reaction>
</comment>
<dbReference type="InterPro" id="IPR040739">
    <property type="entry name" value="RlmM_FDX"/>
</dbReference>
<dbReference type="AlphaFoldDB" id="K2JJ87"/>
<dbReference type="Gene3D" id="3.40.50.150">
    <property type="entry name" value="Vaccinia Virus protein VP39"/>
    <property type="match status" value="1"/>
</dbReference>
<dbReference type="Pfam" id="PF18125">
    <property type="entry name" value="RlmM_FDX"/>
    <property type="match status" value="1"/>
</dbReference>
<dbReference type="PANTHER" id="PTHR37524">
    <property type="entry name" value="RIBOSOMAL RNA LARGE SUBUNIT METHYLTRANSFERASE M"/>
    <property type="match status" value="1"/>
</dbReference>
<feature type="domain" description="RlmM ferredoxin-like" evidence="10">
    <location>
        <begin position="1"/>
        <end position="71"/>
    </location>
</feature>
<evidence type="ECO:0000313" key="12">
    <source>
        <dbReference type="EMBL" id="EKE70599.1"/>
    </source>
</evidence>
<dbReference type="InterPro" id="IPR048646">
    <property type="entry name" value="RlmM_THUMP-like"/>
</dbReference>
<feature type="binding site" evidence="6 8">
    <location>
        <begin position="221"/>
        <end position="224"/>
    </location>
    <ligand>
        <name>S-adenosyl-L-methionine</name>
        <dbReference type="ChEBI" id="CHEBI:59789"/>
    </ligand>
</feature>
<dbReference type="GO" id="GO:0006364">
    <property type="term" value="P:rRNA processing"/>
    <property type="evidence" value="ECO:0007669"/>
    <property type="project" value="UniProtKB-UniRule"/>
</dbReference>
<dbReference type="Proteomes" id="UP000006755">
    <property type="component" value="Unassembled WGS sequence"/>
</dbReference>
<dbReference type="PIRSF" id="PIRSF028774">
    <property type="entry name" value="UCP028774"/>
    <property type="match status" value="1"/>
</dbReference>
<name>K2JJ87_9GAMM</name>
<dbReference type="Pfam" id="PF01728">
    <property type="entry name" value="FtsJ"/>
    <property type="match status" value="1"/>
</dbReference>
<evidence type="ECO:0000259" key="10">
    <source>
        <dbReference type="Pfam" id="PF18125"/>
    </source>
</evidence>
<comment type="subunit">
    <text evidence="6">Monomer.</text>
</comment>
<evidence type="ECO:0000256" key="8">
    <source>
        <dbReference type="PIRSR" id="PIRSR028774-2"/>
    </source>
</evidence>
<dbReference type="InterPro" id="IPR029063">
    <property type="entry name" value="SAM-dependent_MTases_sf"/>
</dbReference>
<keyword evidence="4 6" id="KW-0808">Transferase</keyword>
<organism evidence="12 13">
    <name type="scientific">Gallaecimonas xiamenensis 3-C-1</name>
    <dbReference type="NCBI Taxonomy" id="745411"/>
    <lineage>
        <taxon>Bacteria</taxon>
        <taxon>Pseudomonadati</taxon>
        <taxon>Pseudomonadota</taxon>
        <taxon>Gammaproteobacteria</taxon>
        <taxon>Enterobacterales</taxon>
        <taxon>Gallaecimonadaceae</taxon>
        <taxon>Gallaecimonas</taxon>
    </lineage>
</organism>
<dbReference type="HAMAP" id="MF_01551">
    <property type="entry name" value="23SrRNA_methyltr_M"/>
    <property type="match status" value="1"/>
</dbReference>
<dbReference type="GO" id="GO:0005737">
    <property type="term" value="C:cytoplasm"/>
    <property type="evidence" value="ECO:0007669"/>
    <property type="project" value="UniProtKB-SubCell"/>
</dbReference>
<dbReference type="NCBIfam" id="NF008734">
    <property type="entry name" value="PRK11760.1"/>
    <property type="match status" value="1"/>
</dbReference>
<evidence type="ECO:0000256" key="3">
    <source>
        <dbReference type="ARBA" id="ARBA00022603"/>
    </source>
</evidence>
<accession>K2JJ87</accession>
<evidence type="ECO:0000256" key="1">
    <source>
        <dbReference type="ARBA" id="ARBA00022490"/>
    </source>
</evidence>
<gene>
    <name evidence="6" type="primary">rlmM</name>
    <name evidence="12" type="ORF">B3C1_13713</name>
</gene>
<keyword evidence="2 6" id="KW-0698">rRNA processing</keyword>